<dbReference type="Proteomes" id="UP000594688">
    <property type="component" value="Chromosome"/>
</dbReference>
<protein>
    <submittedName>
        <fullName evidence="1">Uncharacterized protein</fullName>
    </submittedName>
</protein>
<organism evidence="1 2">
    <name type="scientific">Candidatus Nitronauta litoralis</name>
    <dbReference type="NCBI Taxonomy" id="2705533"/>
    <lineage>
        <taxon>Bacteria</taxon>
        <taxon>Pseudomonadati</taxon>
        <taxon>Nitrospinota/Tectimicrobiota group</taxon>
        <taxon>Nitrospinota</taxon>
        <taxon>Nitrospinia</taxon>
        <taxon>Nitrospinales</taxon>
        <taxon>Nitrospinaceae</taxon>
        <taxon>Candidatus Nitronauta</taxon>
    </lineage>
</organism>
<proteinExistence type="predicted"/>
<gene>
    <name evidence="1" type="ORF">G3M70_05865</name>
</gene>
<dbReference type="AlphaFoldDB" id="A0A7T0FZQ1"/>
<name>A0A7T0FZQ1_9BACT</name>
<dbReference type="KEGG" id="nli:G3M70_05865"/>
<dbReference type="EMBL" id="CP048685">
    <property type="protein sequence ID" value="QPJ61440.1"/>
    <property type="molecule type" value="Genomic_DNA"/>
</dbReference>
<reference evidence="1 2" key="1">
    <citation type="submission" date="2020-02" db="EMBL/GenBank/DDBJ databases">
        <title>Genomic and physiological characterization of two novel Nitrospinaceae genera.</title>
        <authorList>
            <person name="Mueller A.J."/>
            <person name="Jung M.-Y."/>
            <person name="Strachan C.R."/>
            <person name="Herbold C.W."/>
            <person name="Kirkegaard R.H."/>
            <person name="Daims H."/>
        </authorList>
    </citation>
    <scope>NUCLEOTIDE SEQUENCE [LARGE SCALE GENOMIC DNA]</scope>
    <source>
        <strain evidence="1">EB</strain>
    </source>
</reference>
<sequence length="64" mass="7229">MNVQDVAIPIFTWPLTTPTIYGKAQKVHIQTAISHLKELSASGILEDYWEGKHHVFGYPPLINL</sequence>
<evidence type="ECO:0000313" key="2">
    <source>
        <dbReference type="Proteomes" id="UP000594688"/>
    </source>
</evidence>
<evidence type="ECO:0000313" key="1">
    <source>
        <dbReference type="EMBL" id="QPJ61440.1"/>
    </source>
</evidence>
<accession>A0A7T0FZQ1</accession>